<dbReference type="InterPro" id="IPR000953">
    <property type="entry name" value="Chromo/chromo_shadow_dom"/>
</dbReference>
<dbReference type="EMBL" id="QXGB01001012">
    <property type="protein sequence ID" value="KAE9198993.1"/>
    <property type="molecule type" value="Genomic_DNA"/>
</dbReference>
<dbReference type="Gene3D" id="3.10.10.10">
    <property type="entry name" value="HIV Type 1 Reverse Transcriptase, subunit A, domain 1"/>
    <property type="match status" value="1"/>
</dbReference>
<evidence type="ECO:0008006" key="8">
    <source>
        <dbReference type="Google" id="ProtNLM"/>
    </source>
</evidence>
<evidence type="ECO:0000256" key="1">
    <source>
        <dbReference type="ARBA" id="ARBA00023268"/>
    </source>
</evidence>
<evidence type="ECO:0000256" key="2">
    <source>
        <dbReference type="SAM" id="MobiDB-lite"/>
    </source>
</evidence>
<dbReference type="InterPro" id="IPR043128">
    <property type="entry name" value="Rev_trsase/Diguanyl_cyclase"/>
</dbReference>
<dbReference type="Pfam" id="PF17919">
    <property type="entry name" value="RT_RNaseH_2"/>
    <property type="match status" value="1"/>
</dbReference>
<dbReference type="CDD" id="cd01647">
    <property type="entry name" value="RT_LTR"/>
    <property type="match status" value="1"/>
</dbReference>
<dbReference type="GO" id="GO:0003676">
    <property type="term" value="F:nucleic acid binding"/>
    <property type="evidence" value="ECO:0007669"/>
    <property type="project" value="InterPro"/>
</dbReference>
<feature type="region of interest" description="Disordered" evidence="2">
    <location>
        <begin position="155"/>
        <end position="226"/>
    </location>
</feature>
<dbReference type="InterPro" id="IPR012337">
    <property type="entry name" value="RNaseH-like_sf"/>
</dbReference>
<dbReference type="SUPFAM" id="SSF56672">
    <property type="entry name" value="DNA/RNA polymerases"/>
    <property type="match status" value="1"/>
</dbReference>
<feature type="domain" description="Reverse transcriptase" evidence="4">
    <location>
        <begin position="513"/>
        <end position="693"/>
    </location>
</feature>
<evidence type="ECO:0000313" key="7">
    <source>
        <dbReference type="Proteomes" id="UP000433483"/>
    </source>
</evidence>
<dbReference type="InterPro" id="IPR001584">
    <property type="entry name" value="Integrase_cat-core"/>
</dbReference>
<dbReference type="Gene3D" id="3.30.420.10">
    <property type="entry name" value="Ribonuclease H-like superfamily/Ribonuclease H"/>
    <property type="match status" value="1"/>
</dbReference>
<keyword evidence="1" id="KW-0511">Multifunctional enzyme</keyword>
<evidence type="ECO:0000259" key="5">
    <source>
        <dbReference type="PROSITE" id="PS50994"/>
    </source>
</evidence>
<dbReference type="InterPro" id="IPR023780">
    <property type="entry name" value="Chromo_domain"/>
</dbReference>
<dbReference type="InterPro" id="IPR041577">
    <property type="entry name" value="RT_RNaseH_2"/>
</dbReference>
<dbReference type="Pfam" id="PF00385">
    <property type="entry name" value="Chromo"/>
    <property type="match status" value="1"/>
</dbReference>
<dbReference type="Proteomes" id="UP000433483">
    <property type="component" value="Unassembled WGS sequence"/>
</dbReference>
<evidence type="ECO:0000313" key="6">
    <source>
        <dbReference type="EMBL" id="KAE9198993.1"/>
    </source>
</evidence>
<dbReference type="InterPro" id="IPR036397">
    <property type="entry name" value="RNaseH_sf"/>
</dbReference>
<dbReference type="SUPFAM" id="SSF53098">
    <property type="entry name" value="Ribonuclease H-like"/>
    <property type="match status" value="1"/>
</dbReference>
<dbReference type="PANTHER" id="PTHR37984:SF5">
    <property type="entry name" value="PROTEIN NYNRIN-LIKE"/>
    <property type="match status" value="1"/>
</dbReference>
<feature type="domain" description="Chromo" evidence="3">
    <location>
        <begin position="1373"/>
        <end position="1435"/>
    </location>
</feature>
<organism evidence="6 7">
    <name type="scientific">Phytophthora fragariae</name>
    <dbReference type="NCBI Taxonomy" id="53985"/>
    <lineage>
        <taxon>Eukaryota</taxon>
        <taxon>Sar</taxon>
        <taxon>Stramenopiles</taxon>
        <taxon>Oomycota</taxon>
        <taxon>Peronosporomycetes</taxon>
        <taxon>Peronosporales</taxon>
        <taxon>Peronosporaceae</taxon>
        <taxon>Phytophthora</taxon>
    </lineage>
</organism>
<feature type="domain" description="Integrase catalytic" evidence="5">
    <location>
        <begin position="1053"/>
        <end position="1224"/>
    </location>
</feature>
<dbReference type="Gene3D" id="2.40.50.40">
    <property type="match status" value="1"/>
</dbReference>
<protein>
    <recommendedName>
        <fullName evidence="8">Reverse transcriptase</fullName>
    </recommendedName>
</protein>
<dbReference type="Gene3D" id="3.30.70.270">
    <property type="match status" value="2"/>
</dbReference>
<feature type="compositionally biased region" description="Polar residues" evidence="2">
    <location>
        <begin position="211"/>
        <end position="223"/>
    </location>
</feature>
<dbReference type="GO" id="GO:0003824">
    <property type="term" value="F:catalytic activity"/>
    <property type="evidence" value="ECO:0007669"/>
    <property type="project" value="UniProtKB-KW"/>
</dbReference>
<comment type="caution">
    <text evidence="6">The sequence shown here is derived from an EMBL/GenBank/DDBJ whole genome shotgun (WGS) entry which is preliminary data.</text>
</comment>
<gene>
    <name evidence="6" type="ORF">PF005_g15919</name>
</gene>
<dbReference type="InterPro" id="IPR043502">
    <property type="entry name" value="DNA/RNA_pol_sf"/>
</dbReference>
<evidence type="ECO:0000259" key="4">
    <source>
        <dbReference type="PROSITE" id="PS50878"/>
    </source>
</evidence>
<dbReference type="InterPro" id="IPR050951">
    <property type="entry name" value="Retrovirus_Pol_polyprotein"/>
</dbReference>
<proteinExistence type="predicted"/>
<feature type="compositionally biased region" description="Basic and acidic residues" evidence="2">
    <location>
        <begin position="175"/>
        <end position="185"/>
    </location>
</feature>
<dbReference type="GO" id="GO:0015074">
    <property type="term" value="P:DNA integration"/>
    <property type="evidence" value="ECO:0007669"/>
    <property type="project" value="InterPro"/>
</dbReference>
<dbReference type="SMART" id="SM00298">
    <property type="entry name" value="CHROMO"/>
    <property type="match status" value="1"/>
</dbReference>
<dbReference type="CDD" id="cd00024">
    <property type="entry name" value="CD_CSD"/>
    <property type="match status" value="1"/>
</dbReference>
<dbReference type="PROSITE" id="PS50013">
    <property type="entry name" value="CHROMO_2"/>
    <property type="match status" value="1"/>
</dbReference>
<dbReference type="Pfam" id="PF00078">
    <property type="entry name" value="RVT_1"/>
    <property type="match status" value="1"/>
</dbReference>
<accession>A0A6A3XJV5</accession>
<dbReference type="InterPro" id="IPR016197">
    <property type="entry name" value="Chromo-like_dom_sf"/>
</dbReference>
<dbReference type="SUPFAM" id="SSF54160">
    <property type="entry name" value="Chromo domain-like"/>
    <property type="match status" value="1"/>
</dbReference>
<dbReference type="PROSITE" id="PS50878">
    <property type="entry name" value="RT_POL"/>
    <property type="match status" value="1"/>
</dbReference>
<sequence>MTVKSTFDHALLKMLCKYDWEVPFESITEERILTEIDKIVNNVKNGSIVNIDALFDDELRMDLHESDVHARVVNYFKLCEDIISRNELQTTFGTAMGITHKCTILRKHLQPTALRDEVETHQKLIDKASTKNDVALYKLVKEKALEQEKVFRSVANRKRLQQQPKQENKKRHGERRANGKHDSDRTAVTSKSWGNKRKVQSETSTERNVERPQTTGSLRTATKSKPRGGCFNCGKDHWLSECPDIDEAEKEAILAKRGSKKQSEKRFRVKRVNPRTRTQCRMRSTATLNAKLDLPYCADSGSDWNIISHNHVKELQALDCDVQVVELDGPVELEAVGGAVLSATHGVDVYLCLNTAAGPVRCQDPKRCLVVESDDDELIVGRVLLAELGIDVDRELEQLAARNLNDDDEFGDLIGIPMREDTFDEDVAIVINGMVVDYVERGIVSPGAEEDRLRNILTSFKGWRLALGDDPPARVPPLRIRLKPDAKPFKCKVRQYSPEKSEFLAKFNAELVRLGWVIENKESRWACAALPVRKPNSNEFRQANDYRPANSMTEGIAGVMPSLQVRLEECKGKEFYAIFDFIKCFWQLPLHKAYQEILSYMTDRGIFTPTRVPQGCTDAALHFQSTVEEVLKEYLQECVLLWIDDLLAYANTVVELMDVIEAILKRLDEYGFKLNPRKCKLFQTEIKWCGRVINKDGVGHDPERIQALQKIPPPSTAAELQEFVCATNWMREGLVDYARVVKPLQERLDESLRGTKRSKRAAAGIRISLSHSELASFEAVKELLSNSAMLTYPDPSKQLCLLSDASDSGWGLIVSQVGDWKPDKPIQEQQHELLICMGRSFTGSAANWSVIEKECYPIVHACEKLEKRIEEDDARKIARWSTRFMEYRYSIEHIEGVNNVWAGLISRWGGQSKPVALRSSAKRLTGTKRKRKANDTILEANTLSPRPLDSEGFVWPTLEQIAEAQRDCRPPPTACKADDGVRRIGDRIWIPGSAKELLQRLMIVVHCGANGHRGMHVMTNHLRRLFEVIGLSERVRDFCKRCLLCLHVKGGAIIPRPFSETHFTFERNETLRWDFLTLGESFGSSQYVLVMKDEATHFAELVACDGPTSEVAAAAILDWHSRFGIPPTWVSDSGSHFTSKVIGELNRRLKAQQKFTLAYTPWKNGSVERVNRDIIQVLKALILEFKVSAADWPYLLPLVQSSINHSPVQSLANKAPIKLFTGLPCPNILDTVVLPGKKARLVSLPKERPDLDNKLRQLRASLKVMHKAVKEVRERQALRYRSRRHYEQPVNFSIGDYVLRSRVDEKLHANKLSVTWVGPYRVTGAIEYYFTVEHLVTRTSTNVHPSRLKHYADSSLNVSAELIDHVAPQGTLLAVEALVDHRYNTSMKMFEIKVKWQGLEEVEDSWEPLKSIVEDVPKLMKEYADEAKDGRLHRAMRAILQPKNRKSS</sequence>
<dbReference type="PROSITE" id="PS50994">
    <property type="entry name" value="INTEGRASE"/>
    <property type="match status" value="1"/>
</dbReference>
<reference evidence="6 7" key="1">
    <citation type="submission" date="2018-08" db="EMBL/GenBank/DDBJ databases">
        <title>Genomic investigation of the strawberry pathogen Phytophthora fragariae indicates pathogenicity is determined by transcriptional variation in three key races.</title>
        <authorList>
            <person name="Adams T.M."/>
            <person name="Armitage A.D."/>
            <person name="Sobczyk M.K."/>
            <person name="Bates H.J."/>
            <person name="Dunwell J.M."/>
            <person name="Nellist C.F."/>
            <person name="Harrison R.J."/>
        </authorList>
    </citation>
    <scope>NUCLEOTIDE SEQUENCE [LARGE SCALE GENOMIC DNA]</scope>
    <source>
        <strain evidence="6 7">NOV-27</strain>
    </source>
</reference>
<name>A0A6A3XJV5_9STRA</name>
<dbReference type="PANTHER" id="PTHR37984">
    <property type="entry name" value="PROTEIN CBG26694"/>
    <property type="match status" value="1"/>
</dbReference>
<evidence type="ECO:0000259" key="3">
    <source>
        <dbReference type="PROSITE" id="PS50013"/>
    </source>
</evidence>
<dbReference type="OrthoDB" id="123251at2759"/>
<dbReference type="InterPro" id="IPR000477">
    <property type="entry name" value="RT_dom"/>
</dbReference>
<keyword evidence="7" id="KW-1185">Reference proteome</keyword>